<accession>A0A5S9ND27</accession>
<keyword evidence="1" id="KW-0285">Flavoprotein</keyword>
<dbReference type="InterPro" id="IPR008254">
    <property type="entry name" value="Flavodoxin/NO_synth"/>
</dbReference>
<dbReference type="AlphaFoldDB" id="A0A5S9ND27"/>
<evidence type="ECO:0000256" key="1">
    <source>
        <dbReference type="ARBA" id="ARBA00022630"/>
    </source>
</evidence>
<dbReference type="EMBL" id="CACSIK010000001">
    <property type="protein sequence ID" value="CAA0087838.1"/>
    <property type="molecule type" value="Genomic_DNA"/>
</dbReference>
<evidence type="ECO:0000313" key="6">
    <source>
        <dbReference type="EMBL" id="CAA0120251.1"/>
    </source>
</evidence>
<dbReference type="GO" id="GO:0010181">
    <property type="term" value="F:FMN binding"/>
    <property type="evidence" value="ECO:0007669"/>
    <property type="project" value="InterPro"/>
</dbReference>
<feature type="domain" description="Flavodoxin-like" evidence="3">
    <location>
        <begin position="9"/>
        <end position="157"/>
    </location>
</feature>
<keyword evidence="7" id="KW-1185">Reference proteome</keyword>
<reference evidence="7 8" key="1">
    <citation type="submission" date="2019-11" db="EMBL/GenBank/DDBJ databases">
        <authorList>
            <person name="Holert J."/>
        </authorList>
    </citation>
    <scope>NUCLEOTIDE SEQUENCE [LARGE SCALE GENOMIC DNA]</scope>
    <source>
        <strain evidence="5">BC3_2A</strain>
        <strain evidence="4">SB11_1A</strain>
    </source>
</reference>
<dbReference type="PROSITE" id="PS50902">
    <property type="entry name" value="FLAVODOXIN_LIKE"/>
    <property type="match status" value="1"/>
</dbReference>
<evidence type="ECO:0000313" key="7">
    <source>
        <dbReference type="Proteomes" id="UP000435877"/>
    </source>
</evidence>
<dbReference type="InterPro" id="IPR029039">
    <property type="entry name" value="Flavoprotein-like_sf"/>
</dbReference>
<gene>
    <name evidence="4" type="primary">fldA</name>
    <name evidence="5" type="synonym">fldA_1</name>
    <name evidence="6" type="synonym">fldA_2</name>
    <name evidence="4" type="ORF">IHBHHGIJ_01407</name>
    <name evidence="5" type="ORF">KFEGEMFD_03147</name>
    <name evidence="6" type="ORF">KFEGEMFD_03706</name>
</gene>
<dbReference type="EMBL" id="CACSIM010000007">
    <property type="protein sequence ID" value="CAA0120251.1"/>
    <property type="molecule type" value="Genomic_DNA"/>
</dbReference>
<dbReference type="Proteomes" id="UP000435877">
    <property type="component" value="Unassembled WGS sequence"/>
</dbReference>
<dbReference type="Proteomes" id="UP000439591">
    <property type="component" value="Unassembled WGS sequence"/>
</dbReference>
<evidence type="ECO:0000313" key="8">
    <source>
        <dbReference type="Proteomes" id="UP000439591"/>
    </source>
</evidence>
<evidence type="ECO:0000313" key="5">
    <source>
        <dbReference type="EMBL" id="CAA0115530.1"/>
    </source>
</evidence>
<protein>
    <submittedName>
        <fullName evidence="4">Flavodoxin</fullName>
    </submittedName>
</protein>
<dbReference type="Gene3D" id="3.40.50.360">
    <property type="match status" value="1"/>
</dbReference>
<evidence type="ECO:0000256" key="2">
    <source>
        <dbReference type="ARBA" id="ARBA00022643"/>
    </source>
</evidence>
<sequence>MSELEQKHLLIVYHSQSGRNERLAYAAYSAAIAAEPNVDVRLRRAAETGTRDVVWSDGLLLFFPENFGAIAGGMKDFLDRTFYPVLERNLIRPYAVFICAGNDGGNALSQFNRIAKGYLWRSVSEPIVVTGRPDEVVFQQARDLSTAFSTGLEMGVF</sequence>
<evidence type="ECO:0000313" key="4">
    <source>
        <dbReference type="EMBL" id="CAA0087838.1"/>
    </source>
</evidence>
<proteinExistence type="predicted"/>
<dbReference type="SUPFAM" id="SSF52218">
    <property type="entry name" value="Flavoproteins"/>
    <property type="match status" value="1"/>
</dbReference>
<evidence type="ECO:0000259" key="3">
    <source>
        <dbReference type="PROSITE" id="PS50902"/>
    </source>
</evidence>
<dbReference type="EMBL" id="CACSIM010000005">
    <property type="protein sequence ID" value="CAA0115530.1"/>
    <property type="molecule type" value="Genomic_DNA"/>
</dbReference>
<organism evidence="4 7">
    <name type="scientific">Zhongshania aliphaticivorans</name>
    <dbReference type="NCBI Taxonomy" id="1470434"/>
    <lineage>
        <taxon>Bacteria</taxon>
        <taxon>Pseudomonadati</taxon>
        <taxon>Pseudomonadota</taxon>
        <taxon>Gammaproteobacteria</taxon>
        <taxon>Cellvibrionales</taxon>
        <taxon>Spongiibacteraceae</taxon>
        <taxon>Zhongshania</taxon>
    </lineage>
</organism>
<dbReference type="RefSeq" id="WP_159268004.1">
    <property type="nucleotide sequence ID" value="NZ_CACSIK010000001.1"/>
</dbReference>
<name>A0A5S9ND27_9GAMM</name>
<dbReference type="OrthoDB" id="5736081at2"/>
<keyword evidence="2" id="KW-0288">FMN</keyword>